<accession>A0A9D4RGP7</accession>
<keyword evidence="2" id="KW-1185">Reference proteome</keyword>
<reference evidence="1" key="1">
    <citation type="journal article" date="2019" name="bioRxiv">
        <title>The Genome of the Zebra Mussel, Dreissena polymorpha: A Resource for Invasive Species Research.</title>
        <authorList>
            <person name="McCartney M.A."/>
            <person name="Auch B."/>
            <person name="Kono T."/>
            <person name="Mallez S."/>
            <person name="Zhang Y."/>
            <person name="Obille A."/>
            <person name="Becker A."/>
            <person name="Abrahante J.E."/>
            <person name="Garbe J."/>
            <person name="Badalamenti J.P."/>
            <person name="Herman A."/>
            <person name="Mangelson H."/>
            <person name="Liachko I."/>
            <person name="Sullivan S."/>
            <person name="Sone E.D."/>
            <person name="Koren S."/>
            <person name="Silverstein K.A.T."/>
            <person name="Beckman K.B."/>
            <person name="Gohl D.M."/>
        </authorList>
    </citation>
    <scope>NUCLEOTIDE SEQUENCE</scope>
    <source>
        <strain evidence="1">Duluth1</strain>
        <tissue evidence="1">Whole animal</tissue>
    </source>
</reference>
<dbReference type="AlphaFoldDB" id="A0A9D4RGP7"/>
<dbReference type="Gene3D" id="3.40.50.12100">
    <property type="entry name" value="Stimulator of interferon genes protein"/>
    <property type="match status" value="1"/>
</dbReference>
<reference evidence="1" key="2">
    <citation type="submission" date="2020-11" db="EMBL/GenBank/DDBJ databases">
        <authorList>
            <person name="McCartney M.A."/>
            <person name="Auch B."/>
            <person name="Kono T."/>
            <person name="Mallez S."/>
            <person name="Becker A."/>
            <person name="Gohl D.M."/>
            <person name="Silverstein K.A.T."/>
            <person name="Koren S."/>
            <person name="Bechman K.B."/>
            <person name="Herman A."/>
            <person name="Abrahante J.E."/>
            <person name="Garbe J."/>
        </authorList>
    </citation>
    <scope>NUCLEOTIDE SEQUENCE</scope>
    <source>
        <strain evidence="1">Duluth1</strain>
        <tissue evidence="1">Whole animal</tissue>
    </source>
</reference>
<protein>
    <recommendedName>
        <fullName evidence="3">TIR domain-containing protein</fullName>
    </recommendedName>
</protein>
<dbReference type="Gene3D" id="3.40.50.10140">
    <property type="entry name" value="Toll/interleukin-1 receptor homology (TIR) domain"/>
    <property type="match status" value="1"/>
</dbReference>
<dbReference type="InterPro" id="IPR035897">
    <property type="entry name" value="Toll_tir_struct_dom_sf"/>
</dbReference>
<proteinExistence type="predicted"/>
<dbReference type="InterPro" id="IPR038623">
    <property type="entry name" value="STING_C_sf"/>
</dbReference>
<evidence type="ECO:0000313" key="2">
    <source>
        <dbReference type="Proteomes" id="UP000828390"/>
    </source>
</evidence>
<dbReference type="EMBL" id="JAIWYP010000002">
    <property type="protein sequence ID" value="KAH3865650.1"/>
    <property type="molecule type" value="Genomic_DNA"/>
</dbReference>
<evidence type="ECO:0000313" key="1">
    <source>
        <dbReference type="EMBL" id="KAH3865650.1"/>
    </source>
</evidence>
<dbReference type="SUPFAM" id="SSF52200">
    <property type="entry name" value="Toll/Interleukin receptor TIR domain"/>
    <property type="match status" value="1"/>
</dbReference>
<dbReference type="OrthoDB" id="6131175at2759"/>
<comment type="caution">
    <text evidence="1">The sequence shown here is derived from an EMBL/GenBank/DDBJ whole genome shotgun (WGS) entry which is preliminary data.</text>
</comment>
<sequence>MASGGNNAKAIIFYDSEGANETSKTEVDKLRFFIEKNGGYTCQTDHEIRIPGTEVMNNIHNSINRYDRIIILITDQSASKGWFTFAVLSALENIIVENHMRLLVAYKGNRREDVGFLKTGLLSLTPKTFVDLTEWQGYERLLKQLKTPVCLDEELPAGNLHLGLVHSHISGYMCYVAEEFAKNKNWSEKCADYRKQHKLLIGKFLLVVPKTCTVPQQLPSNSAADIVISNVENVKFERNHAGKTRGYVVTIYQIKHVNNEVYVCAQVPTVLTAIPHLAKQHIGTINIALEHQRFCQAYQQIIDANGWADFLEIIQ</sequence>
<dbReference type="Proteomes" id="UP000828390">
    <property type="component" value="Unassembled WGS sequence"/>
</dbReference>
<organism evidence="1 2">
    <name type="scientific">Dreissena polymorpha</name>
    <name type="common">Zebra mussel</name>
    <name type="synonym">Mytilus polymorpha</name>
    <dbReference type="NCBI Taxonomy" id="45954"/>
    <lineage>
        <taxon>Eukaryota</taxon>
        <taxon>Metazoa</taxon>
        <taxon>Spiralia</taxon>
        <taxon>Lophotrochozoa</taxon>
        <taxon>Mollusca</taxon>
        <taxon>Bivalvia</taxon>
        <taxon>Autobranchia</taxon>
        <taxon>Heteroconchia</taxon>
        <taxon>Euheterodonta</taxon>
        <taxon>Imparidentia</taxon>
        <taxon>Neoheterodontei</taxon>
        <taxon>Myida</taxon>
        <taxon>Dreissenoidea</taxon>
        <taxon>Dreissenidae</taxon>
        <taxon>Dreissena</taxon>
    </lineage>
</organism>
<evidence type="ECO:0008006" key="3">
    <source>
        <dbReference type="Google" id="ProtNLM"/>
    </source>
</evidence>
<gene>
    <name evidence="1" type="ORF">DPMN_028692</name>
</gene>
<name>A0A9D4RGP7_DREPO</name>